<keyword evidence="2" id="KW-0472">Membrane</keyword>
<dbReference type="EMBL" id="BK014786">
    <property type="protein sequence ID" value="DAD75627.1"/>
    <property type="molecule type" value="Genomic_DNA"/>
</dbReference>
<feature type="transmembrane region" description="Helical" evidence="2">
    <location>
        <begin position="12"/>
        <end position="30"/>
    </location>
</feature>
<organism evidence="3">
    <name type="scientific">Siphoviridae sp. ctr0N4</name>
    <dbReference type="NCBI Taxonomy" id="2826473"/>
    <lineage>
        <taxon>Viruses</taxon>
        <taxon>Duplodnaviria</taxon>
        <taxon>Heunggongvirae</taxon>
        <taxon>Uroviricota</taxon>
        <taxon>Caudoviricetes</taxon>
    </lineage>
</organism>
<protein>
    <submittedName>
        <fullName evidence="3">Holin</fullName>
    </submittedName>
</protein>
<evidence type="ECO:0000256" key="1">
    <source>
        <dbReference type="SAM" id="MobiDB-lite"/>
    </source>
</evidence>
<reference evidence="3" key="1">
    <citation type="journal article" date="2021" name="Proc. Natl. Acad. Sci. U.S.A.">
        <title>A Catalog of Tens of Thousands of Viruses from Human Metagenomes Reveals Hidden Associations with Chronic Diseases.</title>
        <authorList>
            <person name="Tisza M.J."/>
            <person name="Buck C.B."/>
        </authorList>
    </citation>
    <scope>NUCLEOTIDE SEQUENCE</scope>
    <source>
        <strain evidence="3">Ctr0N4</strain>
    </source>
</reference>
<sequence>MNSVIRKLTSRKFWTAVVAFVFEVMVYCGANQSQATQVSAIIMAGATMIGYALSEGLADGGRGYAPPEKEKGDTSAPETAEE</sequence>
<evidence type="ECO:0000313" key="3">
    <source>
        <dbReference type="EMBL" id="DAD75627.1"/>
    </source>
</evidence>
<evidence type="ECO:0000256" key="2">
    <source>
        <dbReference type="SAM" id="Phobius"/>
    </source>
</evidence>
<keyword evidence="2" id="KW-0812">Transmembrane</keyword>
<proteinExistence type="predicted"/>
<feature type="transmembrane region" description="Helical" evidence="2">
    <location>
        <begin position="36"/>
        <end position="53"/>
    </location>
</feature>
<name>A0A8S5M0M1_9CAUD</name>
<feature type="region of interest" description="Disordered" evidence="1">
    <location>
        <begin position="61"/>
        <end position="82"/>
    </location>
</feature>
<accession>A0A8S5M0M1</accession>
<keyword evidence="2" id="KW-1133">Transmembrane helix</keyword>